<protein>
    <submittedName>
        <fullName evidence="5">GntR family transcriptional regulator</fullName>
    </submittedName>
</protein>
<dbReference type="PANTHER" id="PTHR43537">
    <property type="entry name" value="TRANSCRIPTIONAL REGULATOR, GNTR FAMILY"/>
    <property type="match status" value="1"/>
</dbReference>
<dbReference type="CDD" id="cd07377">
    <property type="entry name" value="WHTH_GntR"/>
    <property type="match status" value="1"/>
</dbReference>
<dbReference type="GO" id="GO:0003677">
    <property type="term" value="F:DNA binding"/>
    <property type="evidence" value="ECO:0007669"/>
    <property type="project" value="UniProtKB-KW"/>
</dbReference>
<evidence type="ECO:0000313" key="6">
    <source>
        <dbReference type="Proteomes" id="UP000215633"/>
    </source>
</evidence>
<dbReference type="SMART" id="SM00345">
    <property type="entry name" value="HTH_GNTR"/>
    <property type="match status" value="1"/>
</dbReference>
<dbReference type="PROSITE" id="PS50949">
    <property type="entry name" value="HTH_GNTR"/>
    <property type="match status" value="1"/>
</dbReference>
<dbReference type="InterPro" id="IPR036390">
    <property type="entry name" value="WH_DNA-bd_sf"/>
</dbReference>
<gene>
    <name evidence="5" type="ORF">CAL24_10520</name>
</gene>
<dbReference type="InterPro" id="IPR000524">
    <property type="entry name" value="Tscrpt_reg_HTH_GntR"/>
</dbReference>
<dbReference type="PRINTS" id="PR00035">
    <property type="entry name" value="HTHGNTR"/>
</dbReference>
<comment type="caution">
    <text evidence="5">The sequence shown here is derived from an EMBL/GenBank/DDBJ whole genome shotgun (WGS) entry which is preliminary data.</text>
</comment>
<evidence type="ECO:0000256" key="1">
    <source>
        <dbReference type="ARBA" id="ARBA00023015"/>
    </source>
</evidence>
<dbReference type="EMBL" id="NEVT01000006">
    <property type="protein sequence ID" value="OZI75655.1"/>
    <property type="molecule type" value="Genomic_DNA"/>
</dbReference>
<keyword evidence="3" id="KW-0804">Transcription</keyword>
<keyword evidence="2" id="KW-0238">DNA-binding</keyword>
<dbReference type="Gene3D" id="1.20.120.530">
    <property type="entry name" value="GntR ligand-binding domain-like"/>
    <property type="match status" value="1"/>
</dbReference>
<evidence type="ECO:0000256" key="2">
    <source>
        <dbReference type="ARBA" id="ARBA00023125"/>
    </source>
</evidence>
<dbReference type="InterPro" id="IPR036388">
    <property type="entry name" value="WH-like_DNA-bd_sf"/>
</dbReference>
<name>A0A261VNI0_9BORD</name>
<dbReference type="PANTHER" id="PTHR43537:SF5">
    <property type="entry name" value="UXU OPERON TRANSCRIPTIONAL REGULATOR"/>
    <property type="match status" value="1"/>
</dbReference>
<dbReference type="Pfam" id="PF07729">
    <property type="entry name" value="FCD"/>
    <property type="match status" value="1"/>
</dbReference>
<dbReference type="Proteomes" id="UP000215633">
    <property type="component" value="Unassembled WGS sequence"/>
</dbReference>
<evidence type="ECO:0000313" key="5">
    <source>
        <dbReference type="EMBL" id="OZI75655.1"/>
    </source>
</evidence>
<dbReference type="AlphaFoldDB" id="A0A261VNI0"/>
<dbReference type="SMART" id="SM00895">
    <property type="entry name" value="FCD"/>
    <property type="match status" value="1"/>
</dbReference>
<proteinExistence type="predicted"/>
<sequence>MEDAVAGSALRAKGAKALARSLLEAMASGRLREGMRLPPERALSQRFGASRGSVRRVLAELRERGLIVQAVGSGTFVAAGVHALAPAGSPAAPLTSPAELMQARLLIEPLLPALVARNATAADFARMEECLERSEAARGIEDFELWDGELHKAFAVATHNTLFLQVLELATRVREQGEWGRLKRNSLTPQRRGQYERQHRAIVAALKDRDAARARTLMAQHLEQIQQNLFGT</sequence>
<keyword evidence="1" id="KW-0805">Transcription regulation</keyword>
<dbReference type="GO" id="GO:0003700">
    <property type="term" value="F:DNA-binding transcription factor activity"/>
    <property type="evidence" value="ECO:0007669"/>
    <property type="project" value="InterPro"/>
</dbReference>
<dbReference type="SUPFAM" id="SSF46785">
    <property type="entry name" value="Winged helix' DNA-binding domain"/>
    <property type="match status" value="1"/>
</dbReference>
<dbReference type="InterPro" id="IPR011711">
    <property type="entry name" value="GntR_C"/>
</dbReference>
<evidence type="ECO:0000256" key="3">
    <source>
        <dbReference type="ARBA" id="ARBA00023163"/>
    </source>
</evidence>
<organism evidence="5 6">
    <name type="scientific">Bordetella genomosp. 2</name>
    <dbReference type="NCBI Taxonomy" id="1983456"/>
    <lineage>
        <taxon>Bacteria</taxon>
        <taxon>Pseudomonadati</taxon>
        <taxon>Pseudomonadota</taxon>
        <taxon>Betaproteobacteria</taxon>
        <taxon>Burkholderiales</taxon>
        <taxon>Alcaligenaceae</taxon>
        <taxon>Bordetella</taxon>
    </lineage>
</organism>
<keyword evidence="6" id="KW-1185">Reference proteome</keyword>
<dbReference type="SUPFAM" id="SSF48008">
    <property type="entry name" value="GntR ligand-binding domain-like"/>
    <property type="match status" value="1"/>
</dbReference>
<dbReference type="RefSeq" id="WP_094806660.1">
    <property type="nucleotide sequence ID" value="NZ_NEVT01000006.1"/>
</dbReference>
<dbReference type="InterPro" id="IPR008920">
    <property type="entry name" value="TF_FadR/GntR_C"/>
</dbReference>
<accession>A0A261VNI0</accession>
<evidence type="ECO:0000259" key="4">
    <source>
        <dbReference type="PROSITE" id="PS50949"/>
    </source>
</evidence>
<reference evidence="6" key="1">
    <citation type="submission" date="2017-05" db="EMBL/GenBank/DDBJ databases">
        <title>Complete and WGS of Bordetella genogroups.</title>
        <authorList>
            <person name="Spilker T."/>
            <person name="Lipuma J."/>
        </authorList>
    </citation>
    <scope>NUCLEOTIDE SEQUENCE [LARGE SCALE GENOMIC DNA]</scope>
    <source>
        <strain evidence="6">AU8256</strain>
    </source>
</reference>
<feature type="domain" description="HTH gntR-type" evidence="4">
    <location>
        <begin position="12"/>
        <end position="80"/>
    </location>
</feature>
<dbReference type="Gene3D" id="1.10.10.10">
    <property type="entry name" value="Winged helix-like DNA-binding domain superfamily/Winged helix DNA-binding domain"/>
    <property type="match status" value="1"/>
</dbReference>
<dbReference type="Pfam" id="PF00392">
    <property type="entry name" value="GntR"/>
    <property type="match status" value="1"/>
</dbReference>